<dbReference type="SMART" id="SM00490">
    <property type="entry name" value="HELICc"/>
    <property type="match status" value="1"/>
</dbReference>
<dbReference type="CDD" id="cd18011">
    <property type="entry name" value="DEXDc_RapA"/>
    <property type="match status" value="1"/>
</dbReference>
<evidence type="ECO:0000256" key="2">
    <source>
        <dbReference type="ARBA" id="ARBA00022801"/>
    </source>
</evidence>
<dbReference type="Proteomes" id="UP000215181">
    <property type="component" value="Unassembled WGS sequence"/>
</dbReference>
<dbReference type="InterPro" id="IPR014001">
    <property type="entry name" value="Helicase_ATP-bd"/>
</dbReference>
<dbReference type="GO" id="GO:0005524">
    <property type="term" value="F:ATP binding"/>
    <property type="evidence" value="ECO:0007669"/>
    <property type="project" value="UniProtKB-KW"/>
</dbReference>
<proteinExistence type="predicted"/>
<dbReference type="AlphaFoldDB" id="A0A235EXN5"/>
<evidence type="ECO:0000256" key="3">
    <source>
        <dbReference type="ARBA" id="ARBA00022806"/>
    </source>
</evidence>
<feature type="domain" description="Helicase ATP-binding" evidence="5">
    <location>
        <begin position="115"/>
        <end position="290"/>
    </location>
</feature>
<keyword evidence="4" id="KW-0067">ATP-binding</keyword>
<name>A0A235EXN5_9RHOO</name>
<evidence type="ECO:0000313" key="8">
    <source>
        <dbReference type="Proteomes" id="UP000215181"/>
    </source>
</evidence>
<dbReference type="GO" id="GO:0004386">
    <property type="term" value="F:helicase activity"/>
    <property type="evidence" value="ECO:0007669"/>
    <property type="project" value="UniProtKB-KW"/>
</dbReference>
<evidence type="ECO:0000256" key="4">
    <source>
        <dbReference type="ARBA" id="ARBA00022840"/>
    </source>
</evidence>
<dbReference type="EMBL" id="NOIH01000012">
    <property type="protein sequence ID" value="OYD53808.1"/>
    <property type="molecule type" value="Genomic_DNA"/>
</dbReference>
<feature type="domain" description="Helicase C-terminal" evidence="6">
    <location>
        <begin position="441"/>
        <end position="599"/>
    </location>
</feature>
<dbReference type="SMART" id="SM00487">
    <property type="entry name" value="DEXDc"/>
    <property type="match status" value="1"/>
</dbReference>
<dbReference type="OrthoDB" id="9814088at2"/>
<keyword evidence="2" id="KW-0378">Hydrolase</keyword>
<gene>
    <name evidence="7" type="ORF">CGK74_11420</name>
</gene>
<dbReference type="InterPro" id="IPR001650">
    <property type="entry name" value="Helicase_C-like"/>
</dbReference>
<dbReference type="InterPro" id="IPR049730">
    <property type="entry name" value="SNF2/RAD54-like_C"/>
</dbReference>
<reference evidence="7 8" key="1">
    <citation type="submission" date="2017-07" db="EMBL/GenBank/DDBJ databases">
        <title>Thauera sp. KNDSS-Mac4 genome sequence and assembly.</title>
        <authorList>
            <person name="Mayilraj S."/>
        </authorList>
    </citation>
    <scope>NUCLEOTIDE SEQUENCE [LARGE SCALE GENOMIC DNA]</scope>
    <source>
        <strain evidence="7 8">KNDSS-Mac4</strain>
    </source>
</reference>
<dbReference type="SUPFAM" id="SSF52540">
    <property type="entry name" value="P-loop containing nucleoside triphosphate hydrolases"/>
    <property type="match status" value="2"/>
</dbReference>
<comment type="caution">
    <text evidence="7">The sequence shown here is derived from an EMBL/GenBank/DDBJ whole genome shotgun (WGS) entry which is preliminary data.</text>
</comment>
<keyword evidence="8" id="KW-1185">Reference proteome</keyword>
<dbReference type="InterPro" id="IPR000330">
    <property type="entry name" value="SNF2_N"/>
</dbReference>
<dbReference type="CDD" id="cd18793">
    <property type="entry name" value="SF2_C_SNF"/>
    <property type="match status" value="1"/>
</dbReference>
<accession>A0A235EXN5</accession>
<sequence length="983" mass="110183">MLPFAPGSRVVIRDEEWLVRRIDPATDGGWLLTCDGISELVRSQSALFLTTLEDEIAVLDPEKTELVPDDTPAYNASILYLESLRRRNVANDDKVHLGHRGVMNLVPYQLDPALQALRQPRSRILIADSVGLGKTLEAGVLATELIQRGRGKRILVVTQKAMLTQFQKEWWSRFSIPLVRLDSVGLARVRNRIPANHNPFNYFDRSIISIDTLKSNLEYRNYLENAWWDIIVIDECHNVAARAGESGLSRRARLAKLLATRSDTLMLLSATPHDGSARSFASLMSLLDPTAISDPDDYTPDDFRSKGLVIRRFKKDIRDQVSADFQERVTNCLRAPASAQEEAAYRALLEIPFTQGGQHKAGKQQELQRIAMQKALFSSPAAALESTKKRIALLQGKASPTAEEASEVEALRYFEETLTPLATDPAASQFSKYQRLKQHLQSADFGWEVKSAEDRLVIFSERIETLRWLREHLTADLKLKPNQLEVLHGQMADTEQQELVERFGRLDDPLRILLCSDVASEGLNLHYFCHRLVHFDLPWSLMVFQQRNGRVDRYGQKHQPHIVYLFTETVTEKIKGDLRILEILEKKDEQANFNLGDPSAFLNVFDPDKEAEKVADFMAEGLSPEAVEATMDEAAASESDNGGDWLMTLFGGGSASEDATPAPAAGSSLDHIAEPASLFASDFHYAKTALTLLNQGQTLCQWNAEEAERLIALTAPLDLQDRLRQLPREAQADNDHYALCADPKRMADAIETARQARAEQDTWPKLHYLWPQHPIVEWLGDRVLTHFGRHRAPLLQSHKLAPGEQAFILMSLIPNRKGQPMLVEWQVASRVGQGAFGLEAFDAFIARAGLKAGGLPNRGHTPELAATTQAMQSALPGAVRAMHAYMLKQQAAFAAELAKRLEGTLADLQRLQGRQIEQLSLDLEKQLETVKRGRFEQRSRDIHRVFDDYRRWVEDTLTTEPQPWIQVLAAVCNPSATAAVAGA</sequence>
<dbReference type="RefSeq" id="WP_094268588.1">
    <property type="nucleotide sequence ID" value="NZ_NOIH01000012.1"/>
</dbReference>
<dbReference type="PANTHER" id="PTHR45766:SF6">
    <property type="entry name" value="SWI_SNF-RELATED MATRIX-ASSOCIATED ACTIN-DEPENDENT REGULATOR OF CHROMATIN SUBFAMILY A-LIKE PROTEIN 1"/>
    <property type="match status" value="1"/>
</dbReference>
<evidence type="ECO:0000256" key="1">
    <source>
        <dbReference type="ARBA" id="ARBA00022741"/>
    </source>
</evidence>
<dbReference type="InterPro" id="IPR027417">
    <property type="entry name" value="P-loop_NTPase"/>
</dbReference>
<dbReference type="PROSITE" id="PS51192">
    <property type="entry name" value="HELICASE_ATP_BIND_1"/>
    <property type="match status" value="1"/>
</dbReference>
<dbReference type="InterPro" id="IPR038718">
    <property type="entry name" value="SNF2-like_sf"/>
</dbReference>
<dbReference type="Gene3D" id="3.40.50.300">
    <property type="entry name" value="P-loop containing nucleotide triphosphate hydrolases"/>
    <property type="match status" value="1"/>
</dbReference>
<evidence type="ECO:0000259" key="6">
    <source>
        <dbReference type="PROSITE" id="PS51194"/>
    </source>
</evidence>
<dbReference type="Gene3D" id="3.40.50.10810">
    <property type="entry name" value="Tandem AAA-ATPase domain"/>
    <property type="match status" value="1"/>
</dbReference>
<dbReference type="PANTHER" id="PTHR45766">
    <property type="entry name" value="DNA ANNEALING HELICASE AND ENDONUCLEASE ZRANB3 FAMILY MEMBER"/>
    <property type="match status" value="1"/>
</dbReference>
<dbReference type="PROSITE" id="PS51194">
    <property type="entry name" value="HELICASE_CTER"/>
    <property type="match status" value="1"/>
</dbReference>
<dbReference type="GO" id="GO:0016787">
    <property type="term" value="F:hydrolase activity"/>
    <property type="evidence" value="ECO:0007669"/>
    <property type="project" value="UniProtKB-KW"/>
</dbReference>
<organism evidence="7 8">
    <name type="scientific">Thauera propionica</name>
    <dbReference type="NCBI Taxonomy" id="2019431"/>
    <lineage>
        <taxon>Bacteria</taxon>
        <taxon>Pseudomonadati</taxon>
        <taxon>Pseudomonadota</taxon>
        <taxon>Betaproteobacteria</taxon>
        <taxon>Rhodocyclales</taxon>
        <taxon>Zoogloeaceae</taxon>
        <taxon>Thauera</taxon>
    </lineage>
</organism>
<evidence type="ECO:0000313" key="7">
    <source>
        <dbReference type="EMBL" id="OYD53808.1"/>
    </source>
</evidence>
<evidence type="ECO:0000259" key="5">
    <source>
        <dbReference type="PROSITE" id="PS51192"/>
    </source>
</evidence>
<dbReference type="Pfam" id="PF00176">
    <property type="entry name" value="SNF2-rel_dom"/>
    <property type="match status" value="1"/>
</dbReference>
<keyword evidence="3 7" id="KW-0347">Helicase</keyword>
<dbReference type="Pfam" id="PF00271">
    <property type="entry name" value="Helicase_C"/>
    <property type="match status" value="1"/>
</dbReference>
<dbReference type="InterPro" id="IPR057342">
    <property type="entry name" value="DEXDc_RapA"/>
</dbReference>
<keyword evidence="1" id="KW-0547">Nucleotide-binding</keyword>
<protein>
    <submittedName>
        <fullName evidence="7">Helicase</fullName>
    </submittedName>
</protein>